<dbReference type="CDD" id="cd04733">
    <property type="entry name" value="OYE_like_2_FMN"/>
    <property type="match status" value="1"/>
</dbReference>
<dbReference type="GO" id="GO:0016491">
    <property type="term" value="F:oxidoreductase activity"/>
    <property type="evidence" value="ECO:0007669"/>
    <property type="project" value="UniProtKB-KW"/>
</dbReference>
<evidence type="ECO:0000313" key="6">
    <source>
        <dbReference type="EMBL" id="KAF4463873.1"/>
    </source>
</evidence>
<feature type="domain" description="NADH:flavin oxidoreductase/NADH oxidase N-terminal" evidence="5">
    <location>
        <begin position="16"/>
        <end position="362"/>
    </location>
</feature>
<keyword evidence="2" id="KW-0285">Flavoprotein</keyword>
<dbReference type="EMBL" id="JAADYS010001289">
    <property type="protein sequence ID" value="KAF4463873.1"/>
    <property type="molecule type" value="Genomic_DNA"/>
</dbReference>
<sequence>MAPPRHGTDATDAGPLFKPLNFAFSGRTSPNRFLKAAMSERLASWDPKDVSARGVPSQELITLYKNWGAGGWGVILTGNIAIDGVNLEAPGNPVISVTDTSEGPRFEAFKELATAAKANGNLIVAQVTHGGRQVEDWLQPEPVSASDIALTNASTRRNYATPRAATKDDIKHIIDGFAHAAEYLKKAGFDGMELHGAHGYLIAQFLSPRTNKRTDEYGGSIENRSRLLLEIEKEIRRRVSSTFILGVKVNAVEHTSEGIQLEDVKKLCAALEEARFDFIELSGGNYEKMAFAHVKEENRERENYFLVEAEEIVKVLKGDIKVYSTGGYKTVAGMVRSLDIIDGVGIGRVACQEPRLPLDIQERQVLGAMKLVFEEDDLLQRMTAAMAQIKQIGNGQEPADMTVQENADQLMGSAMQYMQLKAQDTEHLLV</sequence>
<dbReference type="InterPro" id="IPR051799">
    <property type="entry name" value="NADH_flavin_oxidoreductase"/>
</dbReference>
<dbReference type="Proteomes" id="UP000554235">
    <property type="component" value="Unassembled WGS sequence"/>
</dbReference>
<evidence type="ECO:0000313" key="7">
    <source>
        <dbReference type="Proteomes" id="UP000554235"/>
    </source>
</evidence>
<proteinExistence type="inferred from homology"/>
<keyword evidence="3" id="KW-0288">FMN</keyword>
<dbReference type="PANTHER" id="PTHR43656">
    <property type="entry name" value="BINDING OXIDOREDUCTASE, PUTATIVE (AFU_ORTHOLOGUE AFUA_2G08260)-RELATED"/>
    <property type="match status" value="1"/>
</dbReference>
<comment type="similarity">
    <text evidence="1">Belongs to the NADH:flavin oxidoreductase/NADH oxidase family.</text>
</comment>
<gene>
    <name evidence="6" type="ORF">FALBO_9310</name>
</gene>
<dbReference type="Gene3D" id="3.20.20.70">
    <property type="entry name" value="Aldolase class I"/>
    <property type="match status" value="1"/>
</dbReference>
<dbReference type="OrthoDB" id="1663137at2759"/>
<organism evidence="6 7">
    <name type="scientific">Fusarium albosuccineum</name>
    <dbReference type="NCBI Taxonomy" id="1237068"/>
    <lineage>
        <taxon>Eukaryota</taxon>
        <taxon>Fungi</taxon>
        <taxon>Dikarya</taxon>
        <taxon>Ascomycota</taxon>
        <taxon>Pezizomycotina</taxon>
        <taxon>Sordariomycetes</taxon>
        <taxon>Hypocreomycetidae</taxon>
        <taxon>Hypocreales</taxon>
        <taxon>Nectriaceae</taxon>
        <taxon>Fusarium</taxon>
        <taxon>Fusarium decemcellulare species complex</taxon>
    </lineage>
</organism>
<accession>A0A8H4L9V4</accession>
<comment type="caution">
    <text evidence="6">The sequence shown here is derived from an EMBL/GenBank/DDBJ whole genome shotgun (WGS) entry which is preliminary data.</text>
</comment>
<dbReference type="InterPro" id="IPR013785">
    <property type="entry name" value="Aldolase_TIM"/>
</dbReference>
<protein>
    <submittedName>
        <fullName evidence="6">NADH oxidase</fullName>
    </submittedName>
</protein>
<dbReference type="PANTHER" id="PTHR43656:SF5">
    <property type="entry name" value="NADH:FLAVIN OXIDOREDUCTASE_NADH OXIDASE N-TERMINAL DOMAIN-CONTAINING PROTEIN"/>
    <property type="match status" value="1"/>
</dbReference>
<dbReference type="SUPFAM" id="SSF51395">
    <property type="entry name" value="FMN-linked oxidoreductases"/>
    <property type="match status" value="1"/>
</dbReference>
<dbReference type="Pfam" id="PF00724">
    <property type="entry name" value="Oxidored_FMN"/>
    <property type="match status" value="1"/>
</dbReference>
<name>A0A8H4L9V4_9HYPO</name>
<dbReference type="AlphaFoldDB" id="A0A8H4L9V4"/>
<dbReference type="GO" id="GO:0010181">
    <property type="term" value="F:FMN binding"/>
    <property type="evidence" value="ECO:0007669"/>
    <property type="project" value="InterPro"/>
</dbReference>
<evidence type="ECO:0000256" key="2">
    <source>
        <dbReference type="ARBA" id="ARBA00022630"/>
    </source>
</evidence>
<evidence type="ECO:0000256" key="4">
    <source>
        <dbReference type="ARBA" id="ARBA00023002"/>
    </source>
</evidence>
<keyword evidence="4" id="KW-0560">Oxidoreductase</keyword>
<dbReference type="InterPro" id="IPR001155">
    <property type="entry name" value="OxRdtase_FMN_N"/>
</dbReference>
<evidence type="ECO:0000256" key="1">
    <source>
        <dbReference type="ARBA" id="ARBA00005979"/>
    </source>
</evidence>
<reference evidence="6 7" key="1">
    <citation type="submission" date="2020-01" db="EMBL/GenBank/DDBJ databases">
        <title>Identification and distribution of gene clusters putatively required for synthesis of sphingolipid metabolism inhibitors in phylogenetically diverse species of the filamentous fungus Fusarium.</title>
        <authorList>
            <person name="Kim H.-S."/>
            <person name="Busman M."/>
            <person name="Brown D.W."/>
            <person name="Divon H."/>
            <person name="Uhlig S."/>
            <person name="Proctor R.H."/>
        </authorList>
    </citation>
    <scope>NUCLEOTIDE SEQUENCE [LARGE SCALE GENOMIC DNA]</scope>
    <source>
        <strain evidence="6 7">NRRL 20459</strain>
    </source>
</reference>
<evidence type="ECO:0000259" key="5">
    <source>
        <dbReference type="Pfam" id="PF00724"/>
    </source>
</evidence>
<evidence type="ECO:0000256" key="3">
    <source>
        <dbReference type="ARBA" id="ARBA00022643"/>
    </source>
</evidence>
<keyword evidence="7" id="KW-1185">Reference proteome</keyword>